<dbReference type="AlphaFoldDB" id="A0A409YC43"/>
<reference evidence="1 2" key="1">
    <citation type="journal article" date="2018" name="Evol. Lett.">
        <title>Horizontal gene cluster transfer increased hallucinogenic mushroom diversity.</title>
        <authorList>
            <person name="Reynolds H.T."/>
            <person name="Vijayakumar V."/>
            <person name="Gluck-Thaler E."/>
            <person name="Korotkin H.B."/>
            <person name="Matheny P.B."/>
            <person name="Slot J.C."/>
        </authorList>
    </citation>
    <scope>NUCLEOTIDE SEQUENCE [LARGE SCALE GENOMIC DNA]</scope>
    <source>
        <strain evidence="1 2">SRW20</strain>
    </source>
</reference>
<name>A0A409YC43_9AGAR</name>
<sequence length="141" mass="15498">MSREAVSSLLENHDACQVCLSHLAVFVRVEDDVEPVNDVEPDPKPTVARHRQSAFSYLDALRFSSGSVAFDQEPPASFTFASYLPVGTAMSCDDMLETNIPLVDLLDFLGKEEMNMVAACHGIIATRKSRVSGIRSLLENH</sequence>
<protein>
    <submittedName>
        <fullName evidence="1">Uncharacterized protein</fullName>
    </submittedName>
</protein>
<evidence type="ECO:0000313" key="1">
    <source>
        <dbReference type="EMBL" id="PPR00569.1"/>
    </source>
</evidence>
<dbReference type="EMBL" id="NHYE01001001">
    <property type="protein sequence ID" value="PPR00569.1"/>
    <property type="molecule type" value="Genomic_DNA"/>
</dbReference>
<keyword evidence="2" id="KW-1185">Reference proteome</keyword>
<dbReference type="InParanoid" id="A0A409YC43"/>
<organism evidence="1 2">
    <name type="scientific">Gymnopilus dilepis</name>
    <dbReference type="NCBI Taxonomy" id="231916"/>
    <lineage>
        <taxon>Eukaryota</taxon>
        <taxon>Fungi</taxon>
        <taxon>Dikarya</taxon>
        <taxon>Basidiomycota</taxon>
        <taxon>Agaricomycotina</taxon>
        <taxon>Agaricomycetes</taxon>
        <taxon>Agaricomycetidae</taxon>
        <taxon>Agaricales</taxon>
        <taxon>Agaricineae</taxon>
        <taxon>Hymenogastraceae</taxon>
        <taxon>Gymnopilus</taxon>
    </lineage>
</organism>
<accession>A0A409YC43</accession>
<evidence type="ECO:0000313" key="2">
    <source>
        <dbReference type="Proteomes" id="UP000284706"/>
    </source>
</evidence>
<dbReference type="Proteomes" id="UP000284706">
    <property type="component" value="Unassembled WGS sequence"/>
</dbReference>
<comment type="caution">
    <text evidence="1">The sequence shown here is derived from an EMBL/GenBank/DDBJ whole genome shotgun (WGS) entry which is preliminary data.</text>
</comment>
<proteinExistence type="predicted"/>
<feature type="non-terminal residue" evidence="1">
    <location>
        <position position="141"/>
    </location>
</feature>
<gene>
    <name evidence="1" type="ORF">CVT26_009871</name>
</gene>